<proteinExistence type="predicted"/>
<dbReference type="AlphaFoldDB" id="A0A9Q0NFI8"/>
<keyword evidence="1" id="KW-1133">Transmembrane helix</keyword>
<gene>
    <name evidence="2" type="ORF">Bhyg_04580</name>
</gene>
<name>A0A9Q0NFI8_9DIPT</name>
<protein>
    <submittedName>
        <fullName evidence="2">Uncharacterized protein</fullName>
    </submittedName>
</protein>
<reference evidence="2" key="1">
    <citation type="submission" date="2022-07" db="EMBL/GenBank/DDBJ databases">
        <authorList>
            <person name="Trinca V."/>
            <person name="Uliana J.V.C."/>
            <person name="Torres T.T."/>
            <person name="Ward R.J."/>
            <person name="Monesi N."/>
        </authorList>
    </citation>
    <scope>NUCLEOTIDE SEQUENCE</scope>
    <source>
        <strain evidence="2">HSMRA1968</strain>
        <tissue evidence="2">Whole embryos</tissue>
    </source>
</reference>
<comment type="caution">
    <text evidence="2">The sequence shown here is derived from an EMBL/GenBank/DDBJ whole genome shotgun (WGS) entry which is preliminary data.</text>
</comment>
<feature type="transmembrane region" description="Helical" evidence="1">
    <location>
        <begin position="83"/>
        <end position="102"/>
    </location>
</feature>
<evidence type="ECO:0000256" key="1">
    <source>
        <dbReference type="SAM" id="Phobius"/>
    </source>
</evidence>
<sequence>MAISTASLSQQNPHIRTALLLTDETSKSSRHSDTILDEILLEYGDFSDDTLSEMNRSESFCPTTESVTLYDHTFSYNKCIRQLCFCLLLLLLELIGLQYLPLYEHLEKTYLFATLLRSSSLPCSRQFSSRFKKDKPLSTFLPLVKCLQKLIDRVPNIISTFYVVAKSNGLFKCDL</sequence>
<accession>A0A9Q0NFI8</accession>
<dbReference type="Proteomes" id="UP001151699">
    <property type="component" value="Chromosome A"/>
</dbReference>
<dbReference type="EMBL" id="WJQU01000001">
    <property type="protein sequence ID" value="KAJ6649346.1"/>
    <property type="molecule type" value="Genomic_DNA"/>
</dbReference>
<keyword evidence="1" id="KW-0472">Membrane</keyword>
<keyword evidence="3" id="KW-1185">Reference proteome</keyword>
<keyword evidence="1" id="KW-0812">Transmembrane</keyword>
<evidence type="ECO:0000313" key="2">
    <source>
        <dbReference type="EMBL" id="KAJ6649346.1"/>
    </source>
</evidence>
<evidence type="ECO:0000313" key="3">
    <source>
        <dbReference type="Proteomes" id="UP001151699"/>
    </source>
</evidence>
<organism evidence="2 3">
    <name type="scientific">Pseudolycoriella hygida</name>
    <dbReference type="NCBI Taxonomy" id="35572"/>
    <lineage>
        <taxon>Eukaryota</taxon>
        <taxon>Metazoa</taxon>
        <taxon>Ecdysozoa</taxon>
        <taxon>Arthropoda</taxon>
        <taxon>Hexapoda</taxon>
        <taxon>Insecta</taxon>
        <taxon>Pterygota</taxon>
        <taxon>Neoptera</taxon>
        <taxon>Endopterygota</taxon>
        <taxon>Diptera</taxon>
        <taxon>Nematocera</taxon>
        <taxon>Sciaroidea</taxon>
        <taxon>Sciaridae</taxon>
        <taxon>Pseudolycoriella</taxon>
    </lineage>
</organism>